<evidence type="ECO:0000256" key="3">
    <source>
        <dbReference type="SAM" id="SignalP"/>
    </source>
</evidence>
<evidence type="ECO:0000313" key="8">
    <source>
        <dbReference type="EMBL" id="VFT83173.1"/>
    </source>
</evidence>
<dbReference type="InterPro" id="IPR003609">
    <property type="entry name" value="Pan_app"/>
</dbReference>
<dbReference type="EMBL" id="CAADRA010002406">
    <property type="protein sequence ID" value="VFT83173.1"/>
    <property type="molecule type" value="Genomic_DNA"/>
</dbReference>
<dbReference type="Pfam" id="PF14295">
    <property type="entry name" value="PAN_4"/>
    <property type="match status" value="5"/>
</dbReference>
<dbReference type="InterPro" id="IPR000177">
    <property type="entry name" value="Apple"/>
</dbReference>
<dbReference type="GO" id="GO:0005576">
    <property type="term" value="C:extracellular region"/>
    <property type="evidence" value="ECO:0007669"/>
    <property type="project" value="InterPro"/>
</dbReference>
<sequence>MRFMNQLTLPFLFAMQVASSPSLKQGAVGTIQPPLTTTSLLSGTPLTTVSFESPLKVDAITPAGTCTSIQANTDYFDNDLTSVPRSSADQCCDVCSSTSGCKLFVWYNGVCYLKTAQGTTSNKVGATAGFIANTCSSMQPNTDYFGNDISSVARSSADQCCDVCKTTAGCKLFVWYNGICYLKTAQGAASNKVGATAGFLGNTCSSTQPNTDYYGNDLSSIARPTADQCCDVCSNTPDCKLFVWYNGMCYLKNAKGVASYKVGAQAGFLGTIPPPPTCGPTDDATDYPGQDLTNLAANSLGDCCAACQSNVQCNAFAFAQWTNMCYLKSSRASAIAKQGIQSARVNKCSAVEIGVDYVGNDLSPAPSASIDDCCAFCRNYSGCKAFSYAYGICYLKSGKTATSANANVASATVL</sequence>
<dbReference type="PANTHER" id="PTHR33946">
    <property type="match status" value="1"/>
</dbReference>
<dbReference type="Gene3D" id="3.50.4.10">
    <property type="entry name" value="Hepatocyte Growth Factor"/>
    <property type="match status" value="5"/>
</dbReference>
<evidence type="ECO:0000313" key="6">
    <source>
        <dbReference type="EMBL" id="KAF0711145.1"/>
    </source>
</evidence>
<feature type="domain" description="Apple" evidence="4">
    <location>
        <begin position="348"/>
        <end position="414"/>
    </location>
</feature>
<dbReference type="PANTHER" id="PTHR33946:SF4">
    <property type="entry name" value="COAGULATION FACTOR XI"/>
    <property type="match status" value="1"/>
</dbReference>
<dbReference type="CDD" id="cd01100">
    <property type="entry name" value="APPLE_Factor_XI_like"/>
    <property type="match status" value="5"/>
</dbReference>
<feature type="domain" description="Apple" evidence="4">
    <location>
        <begin position="135"/>
        <end position="204"/>
    </location>
</feature>
<dbReference type="Proteomes" id="UP000332933">
    <property type="component" value="Unassembled WGS sequence"/>
</dbReference>
<accession>A0A485KFJ1</accession>
<feature type="domain" description="Apple" evidence="4">
    <location>
        <begin position="278"/>
        <end position="347"/>
    </location>
</feature>
<proteinExistence type="predicted"/>
<reference evidence="5" key="2">
    <citation type="submission" date="2019-06" db="EMBL/GenBank/DDBJ databases">
        <title>Genomics analysis of Aphanomyces spp. identifies a new class of oomycete effector associated with host adaptation.</title>
        <authorList>
            <person name="Gaulin E."/>
        </authorList>
    </citation>
    <scope>NUCLEOTIDE SEQUENCE</scope>
    <source>
        <strain evidence="5">CBS 578.67</strain>
    </source>
</reference>
<name>A0A485KFJ1_9STRA</name>
<dbReference type="EMBL" id="VJMH01002404">
    <property type="protein sequence ID" value="KAF0708902.1"/>
    <property type="molecule type" value="Genomic_DNA"/>
</dbReference>
<keyword evidence="3" id="KW-0732">Signal</keyword>
<feature type="signal peptide" evidence="3">
    <location>
        <begin position="1"/>
        <end position="19"/>
    </location>
</feature>
<dbReference type="EMBL" id="VJMH01001736">
    <property type="protein sequence ID" value="KAF0711145.1"/>
    <property type="molecule type" value="Genomic_DNA"/>
</dbReference>
<evidence type="ECO:0000313" key="9">
    <source>
        <dbReference type="Proteomes" id="UP000332933"/>
    </source>
</evidence>
<evidence type="ECO:0000256" key="2">
    <source>
        <dbReference type="ARBA" id="ARBA00023157"/>
    </source>
</evidence>
<feature type="chain" id="PRO_5036116051" evidence="3">
    <location>
        <begin position="20"/>
        <end position="414"/>
    </location>
</feature>
<dbReference type="EMBL" id="CAADRA010001737">
    <property type="protein sequence ID" value="VFT82431.1"/>
    <property type="molecule type" value="Genomic_DNA"/>
</dbReference>
<gene>
    <name evidence="8" type="primary">Aste57867_6168</name>
    <name evidence="7" type="synonym">Aste57867_5372</name>
    <name evidence="6" type="ORF">As57867_005359</name>
    <name evidence="5" type="ORF">As57867_006154</name>
    <name evidence="7" type="ORF">ASTE57867_5372</name>
    <name evidence="8" type="ORF">ASTE57867_6168</name>
</gene>
<dbReference type="OrthoDB" id="63806at2759"/>
<dbReference type="GO" id="GO:0006508">
    <property type="term" value="P:proteolysis"/>
    <property type="evidence" value="ECO:0007669"/>
    <property type="project" value="InterPro"/>
</dbReference>
<evidence type="ECO:0000313" key="7">
    <source>
        <dbReference type="EMBL" id="VFT82431.1"/>
    </source>
</evidence>
<evidence type="ECO:0000256" key="1">
    <source>
        <dbReference type="ARBA" id="ARBA00022737"/>
    </source>
</evidence>
<keyword evidence="1" id="KW-0677">Repeat</keyword>
<reference evidence="8 9" key="1">
    <citation type="submission" date="2019-03" db="EMBL/GenBank/DDBJ databases">
        <authorList>
            <person name="Gaulin E."/>
            <person name="Dumas B."/>
        </authorList>
    </citation>
    <scope>NUCLEOTIDE SEQUENCE [LARGE SCALE GENOMIC DNA]</scope>
    <source>
        <strain evidence="8">CBS 568.67</strain>
    </source>
</reference>
<dbReference type="PROSITE" id="PS50948">
    <property type="entry name" value="PAN"/>
    <property type="match status" value="3"/>
</dbReference>
<organism evidence="8 9">
    <name type="scientific">Aphanomyces stellatus</name>
    <dbReference type="NCBI Taxonomy" id="120398"/>
    <lineage>
        <taxon>Eukaryota</taxon>
        <taxon>Sar</taxon>
        <taxon>Stramenopiles</taxon>
        <taxon>Oomycota</taxon>
        <taxon>Saprolegniomycetes</taxon>
        <taxon>Saprolegniales</taxon>
        <taxon>Verrucalvaceae</taxon>
        <taxon>Aphanomyces</taxon>
    </lineage>
</organism>
<dbReference type="SMART" id="SM00223">
    <property type="entry name" value="APPLE"/>
    <property type="match status" value="4"/>
</dbReference>
<protein>
    <submittedName>
        <fullName evidence="7">Aste57867_5372 protein</fullName>
    </submittedName>
    <submittedName>
        <fullName evidence="8">Aste57867_6168 protein</fullName>
    </submittedName>
</protein>
<evidence type="ECO:0000259" key="4">
    <source>
        <dbReference type="PROSITE" id="PS50948"/>
    </source>
</evidence>
<evidence type="ECO:0000313" key="5">
    <source>
        <dbReference type="EMBL" id="KAF0708902.1"/>
    </source>
</evidence>
<dbReference type="AlphaFoldDB" id="A0A485KFJ1"/>
<keyword evidence="9" id="KW-1185">Reference proteome</keyword>
<keyword evidence="2" id="KW-1015">Disulfide bond</keyword>